<dbReference type="SMART" id="SM00530">
    <property type="entry name" value="HTH_XRE"/>
    <property type="match status" value="1"/>
</dbReference>
<dbReference type="InterPro" id="IPR010982">
    <property type="entry name" value="Lambda_DNA-bd_dom_sf"/>
</dbReference>
<sequence length="83" mass="9513">MLIHSPHELAMLLKNRRKLLKLNQAQVGSLVGLKQKTISAIENNAENIRLNTLFRILSALDLDINISPKNEINIVAKQWNDEW</sequence>
<reference evidence="3" key="1">
    <citation type="submission" date="2016-07" db="EMBL/GenBank/DDBJ databases">
        <authorList>
            <person name="Florea S."/>
            <person name="Webb J.S."/>
            <person name="Jaromczyk J."/>
            <person name="Schardl C.L."/>
        </authorList>
    </citation>
    <scope>NUCLEOTIDE SEQUENCE [LARGE SCALE GENOMIC DNA]</scope>
    <source>
        <strain evidence="3">CDC-D5610</strain>
    </source>
</reference>
<dbReference type="KEGG" id="lcd:clem_10010"/>
<feature type="domain" description="HTH cro/C1-type" evidence="1">
    <location>
        <begin position="13"/>
        <end position="67"/>
    </location>
</feature>
<dbReference type="CDD" id="cd00093">
    <property type="entry name" value="HTH_XRE"/>
    <property type="match status" value="1"/>
</dbReference>
<dbReference type="SUPFAM" id="SSF47413">
    <property type="entry name" value="lambda repressor-like DNA-binding domains"/>
    <property type="match status" value="1"/>
</dbReference>
<evidence type="ECO:0000313" key="3">
    <source>
        <dbReference type="Proteomes" id="UP000201728"/>
    </source>
</evidence>
<dbReference type="AlphaFoldDB" id="A0A222P3Z1"/>
<evidence type="ECO:0000313" key="2">
    <source>
        <dbReference type="EMBL" id="ASQ46551.1"/>
    </source>
</evidence>
<dbReference type="GO" id="GO:0003677">
    <property type="term" value="F:DNA binding"/>
    <property type="evidence" value="ECO:0007669"/>
    <property type="project" value="InterPro"/>
</dbReference>
<dbReference type="Gene3D" id="1.10.260.40">
    <property type="entry name" value="lambda repressor-like DNA-binding domains"/>
    <property type="match status" value="1"/>
</dbReference>
<dbReference type="Proteomes" id="UP000201728">
    <property type="component" value="Chromosome"/>
</dbReference>
<dbReference type="EMBL" id="CP016397">
    <property type="protein sequence ID" value="ASQ46551.1"/>
    <property type="molecule type" value="Genomic_DNA"/>
</dbReference>
<evidence type="ECO:0000259" key="1">
    <source>
        <dbReference type="PROSITE" id="PS50943"/>
    </source>
</evidence>
<dbReference type="RefSeq" id="WP_094091393.1">
    <property type="nucleotide sequence ID" value="NZ_CP016397.1"/>
</dbReference>
<dbReference type="Pfam" id="PF01381">
    <property type="entry name" value="HTH_3"/>
    <property type="match status" value="1"/>
</dbReference>
<accession>A0A222P3Z1</accession>
<keyword evidence="3" id="KW-1185">Reference proteome</keyword>
<dbReference type="InterPro" id="IPR001387">
    <property type="entry name" value="Cro/C1-type_HTH"/>
</dbReference>
<proteinExistence type="predicted"/>
<organism evidence="2 3">
    <name type="scientific">Legionella clemsonensis</name>
    <dbReference type="NCBI Taxonomy" id="1867846"/>
    <lineage>
        <taxon>Bacteria</taxon>
        <taxon>Pseudomonadati</taxon>
        <taxon>Pseudomonadota</taxon>
        <taxon>Gammaproteobacteria</taxon>
        <taxon>Legionellales</taxon>
        <taxon>Legionellaceae</taxon>
        <taxon>Legionella</taxon>
    </lineage>
</organism>
<dbReference type="OrthoDB" id="5891007at2"/>
<gene>
    <name evidence="2" type="primary">hipB</name>
    <name evidence="2" type="ORF">clem_10010</name>
</gene>
<protein>
    <submittedName>
        <fullName evidence="2">Antitoxin HipB</fullName>
    </submittedName>
</protein>
<dbReference type="PROSITE" id="PS50943">
    <property type="entry name" value="HTH_CROC1"/>
    <property type="match status" value="1"/>
</dbReference>
<name>A0A222P3Z1_9GAMM</name>